<organism evidence="1 2">
    <name type="scientific">Solanum commersonii</name>
    <name type="common">Commerson's wild potato</name>
    <name type="synonym">Commerson's nightshade</name>
    <dbReference type="NCBI Taxonomy" id="4109"/>
    <lineage>
        <taxon>Eukaryota</taxon>
        <taxon>Viridiplantae</taxon>
        <taxon>Streptophyta</taxon>
        <taxon>Embryophyta</taxon>
        <taxon>Tracheophyta</taxon>
        <taxon>Spermatophyta</taxon>
        <taxon>Magnoliopsida</taxon>
        <taxon>eudicotyledons</taxon>
        <taxon>Gunneridae</taxon>
        <taxon>Pentapetalae</taxon>
        <taxon>asterids</taxon>
        <taxon>lamiids</taxon>
        <taxon>Solanales</taxon>
        <taxon>Solanaceae</taxon>
        <taxon>Solanoideae</taxon>
        <taxon>Solaneae</taxon>
        <taxon>Solanum</taxon>
    </lineage>
</organism>
<keyword evidence="2" id="KW-1185">Reference proteome</keyword>
<dbReference type="AlphaFoldDB" id="A0A9J5Y5N4"/>
<name>A0A9J5Y5N4_SOLCO</name>
<dbReference type="EMBL" id="JACXVP010000007">
    <property type="protein sequence ID" value="KAG5595987.1"/>
    <property type="molecule type" value="Genomic_DNA"/>
</dbReference>
<sequence>MHWLMSSCGFLWKRRNTILHNGSYSTNRVIWDISNTIKNFIKLKFKFKYSNSPNNGPQMVAMLDSFMHVFISMVVRRRSPPLGGRKGVRIQDTTNMVAEAIALKKGHEYCLEIDLSPVILEYDSLSLVNMLMENGLFIGV</sequence>
<proteinExistence type="predicted"/>
<evidence type="ECO:0000313" key="1">
    <source>
        <dbReference type="EMBL" id="KAG5595987.1"/>
    </source>
</evidence>
<protein>
    <submittedName>
        <fullName evidence="1">Uncharacterized protein</fullName>
    </submittedName>
</protein>
<evidence type="ECO:0000313" key="2">
    <source>
        <dbReference type="Proteomes" id="UP000824120"/>
    </source>
</evidence>
<gene>
    <name evidence="1" type="ORF">H5410_037219</name>
</gene>
<reference evidence="1 2" key="1">
    <citation type="submission" date="2020-09" db="EMBL/GenBank/DDBJ databases">
        <title>De no assembly of potato wild relative species, Solanum commersonii.</title>
        <authorList>
            <person name="Cho K."/>
        </authorList>
    </citation>
    <scope>NUCLEOTIDE SEQUENCE [LARGE SCALE GENOMIC DNA]</scope>
    <source>
        <strain evidence="1">LZ3.2</strain>
        <tissue evidence="1">Leaf</tissue>
    </source>
</reference>
<accession>A0A9J5Y5N4</accession>
<dbReference type="Proteomes" id="UP000824120">
    <property type="component" value="Chromosome 7"/>
</dbReference>
<comment type="caution">
    <text evidence="1">The sequence shown here is derived from an EMBL/GenBank/DDBJ whole genome shotgun (WGS) entry which is preliminary data.</text>
</comment>